<dbReference type="NCBIfam" id="NF047593">
    <property type="entry name" value="IS66_ISAeme5_TnpA"/>
    <property type="match status" value="1"/>
</dbReference>
<dbReference type="RefSeq" id="WP_107029652.1">
    <property type="nucleotide sequence ID" value="NZ_JAQCYX010000291.1"/>
</dbReference>
<keyword evidence="2" id="KW-1185">Reference proteome</keyword>
<comment type="caution">
    <text evidence="1">The sequence shown here is derived from an EMBL/GenBank/DDBJ whole genome shotgun (WGS) entry which is preliminary data.</text>
</comment>
<evidence type="ECO:0000313" key="1">
    <source>
        <dbReference type="EMBL" id="PST41903.1"/>
    </source>
</evidence>
<sequence>MIIRGKEKWKEVIEAQKQSGLTIKKYCNDNPICISSFYKQKALILDEENIFIPVIIDKSNDVIDFDIDRHRIFCSKQNFKILLENLLCLSIMMKSKIFMLPSSFVT</sequence>
<reference evidence="1 2" key="1">
    <citation type="journal article" date="2019" name="Int. J. Syst. Evol. Microbiol.">
        <title>Faecalibacillus intestinalis gen. nov., sp. nov. and Faecalibacillus faecis sp. nov., isolated from human faeces.</title>
        <authorList>
            <person name="Seo B."/>
            <person name="Jeon K."/>
            <person name="Baek I."/>
            <person name="Lee Y.M."/>
            <person name="Baek K."/>
            <person name="Ko G."/>
        </authorList>
    </citation>
    <scope>NUCLEOTIDE SEQUENCE [LARGE SCALE GENOMIC DNA]</scope>
    <source>
        <strain evidence="1 2">SNUG30099</strain>
    </source>
</reference>
<dbReference type="Proteomes" id="UP000240974">
    <property type="component" value="Unassembled WGS sequence"/>
</dbReference>
<gene>
    <name evidence="1" type="ORF">C7U54_06075</name>
</gene>
<accession>A0A2T3G309</accession>
<protein>
    <submittedName>
        <fullName evidence="1">Uncharacterized protein</fullName>
    </submittedName>
</protein>
<proteinExistence type="predicted"/>
<name>A0A2T3G309_9FIRM</name>
<evidence type="ECO:0000313" key="2">
    <source>
        <dbReference type="Proteomes" id="UP000240974"/>
    </source>
</evidence>
<dbReference type="AlphaFoldDB" id="A0A2T3G309"/>
<dbReference type="EMBL" id="PYLQ01000006">
    <property type="protein sequence ID" value="PST41903.1"/>
    <property type="molecule type" value="Genomic_DNA"/>
</dbReference>
<organism evidence="1 2">
    <name type="scientific">Faecalibacillus intestinalis</name>
    <dbReference type="NCBI Taxonomy" id="1982626"/>
    <lineage>
        <taxon>Bacteria</taxon>
        <taxon>Bacillati</taxon>
        <taxon>Bacillota</taxon>
        <taxon>Erysipelotrichia</taxon>
        <taxon>Erysipelotrichales</taxon>
        <taxon>Coprobacillaceae</taxon>
        <taxon>Faecalibacillus</taxon>
    </lineage>
</organism>